<dbReference type="OrthoDB" id="7875038at2"/>
<accession>A0A1I5KGB5</accession>
<feature type="compositionally biased region" description="Acidic residues" evidence="1">
    <location>
        <begin position="160"/>
        <end position="177"/>
    </location>
</feature>
<dbReference type="KEGG" id="ppan:ESD82_14725"/>
<sequence>MLKRSLTTALVGGKALALGAIMGSTALAQSGEVIEGDTTVIETPSGNTAIVPGAATEPSTPLGAVLEPGYPLLEQLDNDEEIARTLVSQGFTDVHILREGPILTINAQRDGRPTELVYSIANGSLISVDGVELRPAPDESGKGGPAASETEAGPGAGDETGADGDGTDDGAEGDAEGETPGSDGADSGTDGSGEGSDSSDGGSDAGSDGGEGDGDGEGGGEGGEGNG</sequence>
<evidence type="ECO:0000313" key="7">
    <source>
        <dbReference type="Proteomes" id="UP000326453"/>
    </source>
</evidence>
<feature type="chain" id="PRO_5044559582" evidence="2">
    <location>
        <begin position="29"/>
        <end position="227"/>
    </location>
</feature>
<evidence type="ECO:0000313" key="3">
    <source>
        <dbReference type="EMBL" id="QFG37395.1"/>
    </source>
</evidence>
<reference evidence="5 6" key="1">
    <citation type="submission" date="2018-10" db="EMBL/GenBank/DDBJ databases">
        <title>Genomic Encyclopedia of Archaeal and Bacterial Type Strains, Phase II (KMG-II): from individual species to whole genera.</title>
        <authorList>
            <person name="Goeker M."/>
        </authorList>
    </citation>
    <scope>NUCLEOTIDE SEQUENCE [LARGE SCALE GENOMIC DNA]</scope>
    <source>
        <strain evidence="6">ATCC 35512 / DSM 2944 / CIP 106514 / LMD 82.5 / NBRC 102493 / NCCB 82005 / GB17</strain>
        <strain evidence="5">DSM 2944</strain>
    </source>
</reference>
<evidence type="ECO:0000313" key="4">
    <source>
        <dbReference type="EMBL" id="QLH15136.1"/>
    </source>
</evidence>
<reference evidence="3 7" key="2">
    <citation type="submission" date="2019-01" db="EMBL/GenBank/DDBJ databases">
        <title>Complete Genome Sequence and Annotation of the Paracoccus pantotrophus type strain DSM 2944.</title>
        <authorList>
            <person name="Bockwoldt J.A."/>
            <person name="Zimmermann M."/>
            <person name="Tiso T."/>
            <person name="Blank L.M."/>
        </authorList>
    </citation>
    <scope>NUCLEOTIDE SEQUENCE [LARGE SCALE GENOMIC DNA]</scope>
    <source>
        <strain evidence="3 7">DSM 2944</strain>
    </source>
</reference>
<protein>
    <submittedName>
        <fullName evidence="4">Uncharacterized protein</fullName>
    </submittedName>
</protein>
<dbReference type="AlphaFoldDB" id="A0A1I5KGB5"/>
<evidence type="ECO:0000313" key="8">
    <source>
        <dbReference type="Proteomes" id="UP000509322"/>
    </source>
</evidence>
<evidence type="ECO:0000313" key="5">
    <source>
        <dbReference type="EMBL" id="RKS52161.1"/>
    </source>
</evidence>
<evidence type="ECO:0000313" key="6">
    <source>
        <dbReference type="Proteomes" id="UP000273626"/>
    </source>
</evidence>
<gene>
    <name evidence="5" type="ORF">BDE18_1464</name>
    <name evidence="3" type="ORF">ESD82_14725</name>
    <name evidence="4" type="ORF">HYQ43_12915</name>
</gene>
<keyword evidence="6" id="KW-1185">Reference proteome</keyword>
<feature type="compositionally biased region" description="Low complexity" evidence="1">
    <location>
        <begin position="149"/>
        <end position="159"/>
    </location>
</feature>
<dbReference type="GeneID" id="51371839"/>
<dbReference type="RefSeq" id="WP_051419755.1">
    <property type="nucleotide sequence ID" value="NZ_CP038203.1"/>
</dbReference>
<dbReference type="Proteomes" id="UP000273626">
    <property type="component" value="Unassembled WGS sequence"/>
</dbReference>
<dbReference type="Proteomes" id="UP000509322">
    <property type="component" value="Chromosome 2"/>
</dbReference>
<name>A0A1I5KGB5_PARPN</name>
<feature type="signal peptide" evidence="2">
    <location>
        <begin position="1"/>
        <end position="28"/>
    </location>
</feature>
<feature type="region of interest" description="Disordered" evidence="1">
    <location>
        <begin position="133"/>
        <end position="227"/>
    </location>
</feature>
<keyword evidence="2" id="KW-0732">Signal</keyword>
<dbReference type="EMBL" id="CP058690">
    <property type="protein sequence ID" value="QLH15136.1"/>
    <property type="molecule type" value="Genomic_DNA"/>
</dbReference>
<reference evidence="4 8" key="3">
    <citation type="submission" date="2020-07" db="EMBL/GenBank/DDBJ databases">
        <title>The complete genome of Paracoccus pantotrophus ACCC 10489.</title>
        <authorList>
            <person name="Si Y."/>
        </authorList>
    </citation>
    <scope>NUCLEOTIDE SEQUENCE [LARGE SCALE GENOMIC DNA]</scope>
    <source>
        <strain evidence="4 8">ACCC10489</strain>
    </source>
</reference>
<dbReference type="Proteomes" id="UP000326453">
    <property type="component" value="Chromosome 1"/>
</dbReference>
<dbReference type="EMBL" id="CP044426">
    <property type="protein sequence ID" value="QFG37395.1"/>
    <property type="molecule type" value="Genomic_DNA"/>
</dbReference>
<proteinExistence type="predicted"/>
<evidence type="ECO:0000256" key="2">
    <source>
        <dbReference type="SAM" id="SignalP"/>
    </source>
</evidence>
<dbReference type="EMBL" id="RBLI01000001">
    <property type="protein sequence ID" value="RKS52161.1"/>
    <property type="molecule type" value="Genomic_DNA"/>
</dbReference>
<feature type="compositionally biased region" description="Low complexity" evidence="1">
    <location>
        <begin position="178"/>
        <end position="202"/>
    </location>
</feature>
<evidence type="ECO:0000256" key="1">
    <source>
        <dbReference type="SAM" id="MobiDB-lite"/>
    </source>
</evidence>
<organism evidence="4 8">
    <name type="scientific">Paracoccus pantotrophus</name>
    <name type="common">Thiosphaera pantotropha</name>
    <dbReference type="NCBI Taxonomy" id="82367"/>
    <lineage>
        <taxon>Bacteria</taxon>
        <taxon>Pseudomonadati</taxon>
        <taxon>Pseudomonadota</taxon>
        <taxon>Alphaproteobacteria</taxon>
        <taxon>Rhodobacterales</taxon>
        <taxon>Paracoccaceae</taxon>
        <taxon>Paracoccus</taxon>
    </lineage>
</organism>